<comment type="caution">
    <text evidence="3">The sequence shown here is derived from an EMBL/GenBank/DDBJ whole genome shotgun (WGS) entry which is preliminary data.</text>
</comment>
<reference evidence="3" key="1">
    <citation type="journal article" date="2017" name="Gigascience">
        <title>The genome draft of coconut (Cocos nucifera).</title>
        <authorList>
            <person name="Xiao Y."/>
            <person name="Xu P."/>
            <person name="Fan H."/>
            <person name="Baudouin L."/>
            <person name="Xia W."/>
            <person name="Bocs S."/>
            <person name="Xu J."/>
            <person name="Li Q."/>
            <person name="Guo A."/>
            <person name="Zhou L."/>
            <person name="Li J."/>
            <person name="Wu Y."/>
            <person name="Ma Z."/>
            <person name="Armero A."/>
            <person name="Issali A.E."/>
            <person name="Liu N."/>
            <person name="Peng M."/>
            <person name="Yang Y."/>
        </authorList>
    </citation>
    <scope>NUCLEOTIDE SEQUENCE</scope>
    <source>
        <tissue evidence="3">Spear leaf of Hainan Tall coconut</tissue>
    </source>
</reference>
<dbReference type="PANTHER" id="PTHR43060:SF17">
    <property type="entry name" value="L-THREONATE DEHYDROGENASE"/>
    <property type="match status" value="1"/>
</dbReference>
<sequence length="193" mass="20494">MAYSNVVGFVGLDELSLELASSLIRSGFRVQGFEVVGSSVMDRFVELGGAKCGSPMEATRNATAMIVVASADEMTEVFFGKEGVVRDEAGHLVLVDAQIFQGVSEPLKGKNIVITSGSQIAMQRAQPVLSAISEKVFSFEGEVSVGRKIRMVNDLLEGIHLVASVEAIFLGVRAGIHPSILYDIISNAAGSSW</sequence>
<dbReference type="InterPro" id="IPR013328">
    <property type="entry name" value="6PGD_dom2"/>
</dbReference>
<dbReference type="Pfam" id="PF14833">
    <property type="entry name" value="NAD_binding_11"/>
    <property type="match status" value="1"/>
</dbReference>
<dbReference type="GO" id="GO:0051287">
    <property type="term" value="F:NAD binding"/>
    <property type="evidence" value="ECO:0007669"/>
    <property type="project" value="InterPro"/>
</dbReference>
<dbReference type="Pfam" id="PF03446">
    <property type="entry name" value="NAD_binding_2"/>
    <property type="match status" value="1"/>
</dbReference>
<dbReference type="InterPro" id="IPR029154">
    <property type="entry name" value="HIBADH-like_NADP-bd"/>
</dbReference>
<dbReference type="InterPro" id="IPR006115">
    <property type="entry name" value="6PGDH_NADP-bd"/>
</dbReference>
<proteinExistence type="predicted"/>
<reference evidence="3" key="2">
    <citation type="submission" date="2019-07" db="EMBL/GenBank/DDBJ databases">
        <authorList>
            <person name="Yang Y."/>
            <person name="Bocs S."/>
            <person name="Baudouin L."/>
        </authorList>
    </citation>
    <scope>NUCLEOTIDE SEQUENCE</scope>
    <source>
        <tissue evidence="3">Spear leaf of Hainan Tall coconut</tissue>
    </source>
</reference>
<evidence type="ECO:0000313" key="4">
    <source>
        <dbReference type="Proteomes" id="UP000797356"/>
    </source>
</evidence>
<evidence type="ECO:0000259" key="1">
    <source>
        <dbReference type="Pfam" id="PF03446"/>
    </source>
</evidence>
<dbReference type="Gene3D" id="3.40.50.720">
    <property type="entry name" value="NAD(P)-binding Rossmann-like Domain"/>
    <property type="match status" value="1"/>
</dbReference>
<evidence type="ECO:0000313" key="3">
    <source>
        <dbReference type="EMBL" id="KAG1358749.1"/>
    </source>
</evidence>
<dbReference type="Gene3D" id="1.10.1040.10">
    <property type="entry name" value="N-(1-d-carboxylethyl)-l-norvaline Dehydrogenase, domain 2"/>
    <property type="match status" value="1"/>
</dbReference>
<organism evidence="3 4">
    <name type="scientific">Cocos nucifera</name>
    <name type="common">Coconut palm</name>
    <dbReference type="NCBI Taxonomy" id="13894"/>
    <lineage>
        <taxon>Eukaryota</taxon>
        <taxon>Viridiplantae</taxon>
        <taxon>Streptophyta</taxon>
        <taxon>Embryophyta</taxon>
        <taxon>Tracheophyta</taxon>
        <taxon>Spermatophyta</taxon>
        <taxon>Magnoliopsida</taxon>
        <taxon>Liliopsida</taxon>
        <taxon>Arecaceae</taxon>
        <taxon>Arecoideae</taxon>
        <taxon>Cocoseae</taxon>
        <taxon>Attaleinae</taxon>
        <taxon>Cocos</taxon>
    </lineage>
</organism>
<dbReference type="SUPFAM" id="SSF48179">
    <property type="entry name" value="6-phosphogluconate dehydrogenase C-terminal domain-like"/>
    <property type="match status" value="1"/>
</dbReference>
<gene>
    <name evidence="3" type="ORF">COCNU_08G001950</name>
</gene>
<feature type="domain" description="3-hydroxyisobutyrate dehydrogenase-like NAD-binding" evidence="2">
    <location>
        <begin position="146"/>
        <end position="193"/>
    </location>
</feature>
<keyword evidence="4" id="KW-1185">Reference proteome</keyword>
<evidence type="ECO:0000259" key="2">
    <source>
        <dbReference type="Pfam" id="PF14833"/>
    </source>
</evidence>
<dbReference type="AlphaFoldDB" id="A0A8K0IGN8"/>
<name>A0A8K0IGN8_COCNU</name>
<dbReference type="PANTHER" id="PTHR43060">
    <property type="entry name" value="3-HYDROXYISOBUTYRATE DEHYDROGENASE-LIKE 1, MITOCHONDRIAL-RELATED"/>
    <property type="match status" value="1"/>
</dbReference>
<dbReference type="SUPFAM" id="SSF51735">
    <property type="entry name" value="NAD(P)-binding Rossmann-fold domains"/>
    <property type="match status" value="1"/>
</dbReference>
<dbReference type="OrthoDB" id="564183at2759"/>
<dbReference type="InterPro" id="IPR036291">
    <property type="entry name" value="NAD(P)-bd_dom_sf"/>
</dbReference>
<dbReference type="EMBL" id="CM017879">
    <property type="protein sequence ID" value="KAG1358749.1"/>
    <property type="molecule type" value="Genomic_DNA"/>
</dbReference>
<protein>
    <submittedName>
        <fullName evidence="3">Putative oxidoreductase YgbJ</fullName>
    </submittedName>
</protein>
<feature type="domain" description="6-phosphogluconate dehydrogenase NADP-binding" evidence="1">
    <location>
        <begin position="7"/>
        <end position="91"/>
    </location>
</feature>
<accession>A0A8K0IGN8</accession>
<dbReference type="InterPro" id="IPR008927">
    <property type="entry name" value="6-PGluconate_DH-like_C_sf"/>
</dbReference>
<dbReference type="Proteomes" id="UP000797356">
    <property type="component" value="Chromosome 8"/>
</dbReference>
<dbReference type="GO" id="GO:0050661">
    <property type="term" value="F:NADP binding"/>
    <property type="evidence" value="ECO:0007669"/>
    <property type="project" value="InterPro"/>
</dbReference>